<sequence>MIYEYKVIPAPTRGQKAKGIKGPDGRFANALEIEMNRLGADGWEYLRADTLPNEERSGLTGSSTSYRSVLVFRRTKAGDVAVFQPETLEAPKVAELPAPEAKPVAPATKAEPEDTTAPEVALVLEDGDKTGASAEKDPDESESVDDVNVALKKRVETLEQSK</sequence>
<proteinExistence type="predicted"/>
<evidence type="ECO:0000313" key="3">
    <source>
        <dbReference type="Proteomes" id="UP001157961"/>
    </source>
</evidence>
<reference evidence="2 3" key="1">
    <citation type="submission" date="2017-05" db="EMBL/GenBank/DDBJ databases">
        <authorList>
            <person name="Varghese N."/>
            <person name="Submissions S."/>
        </authorList>
    </citation>
    <scope>NUCLEOTIDE SEQUENCE [LARGE SCALE GENOMIC DNA]</scope>
    <source>
        <strain evidence="2 3">DSM 29734</strain>
    </source>
</reference>
<evidence type="ECO:0008006" key="4">
    <source>
        <dbReference type="Google" id="ProtNLM"/>
    </source>
</evidence>
<evidence type="ECO:0000256" key="1">
    <source>
        <dbReference type="SAM" id="MobiDB-lite"/>
    </source>
</evidence>
<name>A0ABY1P275_9RHOB</name>
<dbReference type="Proteomes" id="UP001157961">
    <property type="component" value="Unassembled WGS sequence"/>
</dbReference>
<feature type="region of interest" description="Disordered" evidence="1">
    <location>
        <begin position="94"/>
        <end position="148"/>
    </location>
</feature>
<dbReference type="EMBL" id="FXTY01000004">
    <property type="protein sequence ID" value="SMP22335.1"/>
    <property type="molecule type" value="Genomic_DNA"/>
</dbReference>
<gene>
    <name evidence="2" type="ORF">SAMN06265373_104161</name>
</gene>
<dbReference type="RefSeq" id="WP_283426126.1">
    <property type="nucleotide sequence ID" value="NZ_FXTY01000004.1"/>
</dbReference>
<keyword evidence="3" id="KW-1185">Reference proteome</keyword>
<protein>
    <recommendedName>
        <fullName evidence="4">DUF4177 domain-containing protein</fullName>
    </recommendedName>
</protein>
<organism evidence="2 3">
    <name type="scientific">Shimia sagamensis</name>
    <dbReference type="NCBI Taxonomy" id="1566352"/>
    <lineage>
        <taxon>Bacteria</taxon>
        <taxon>Pseudomonadati</taxon>
        <taxon>Pseudomonadota</taxon>
        <taxon>Alphaproteobacteria</taxon>
        <taxon>Rhodobacterales</taxon>
        <taxon>Roseobacteraceae</taxon>
    </lineage>
</organism>
<evidence type="ECO:0000313" key="2">
    <source>
        <dbReference type="EMBL" id="SMP22335.1"/>
    </source>
</evidence>
<comment type="caution">
    <text evidence="2">The sequence shown here is derived from an EMBL/GenBank/DDBJ whole genome shotgun (WGS) entry which is preliminary data.</text>
</comment>
<accession>A0ABY1P275</accession>